<dbReference type="Pfam" id="PF04773">
    <property type="entry name" value="FecR"/>
    <property type="match status" value="1"/>
</dbReference>
<dbReference type="Gene3D" id="2.60.120.1440">
    <property type="match status" value="1"/>
</dbReference>
<gene>
    <name evidence="4" type="ORF">DYBT9275_02437</name>
</gene>
<dbReference type="InterPro" id="IPR032508">
    <property type="entry name" value="FecR_C"/>
</dbReference>
<name>A0A916JBL3_9BACT</name>
<organism evidence="4 5">
    <name type="scientific">Dyadobacter helix</name>
    <dbReference type="NCBI Taxonomy" id="2822344"/>
    <lineage>
        <taxon>Bacteria</taxon>
        <taxon>Pseudomonadati</taxon>
        <taxon>Bacteroidota</taxon>
        <taxon>Cytophagia</taxon>
        <taxon>Cytophagales</taxon>
        <taxon>Spirosomataceae</taxon>
        <taxon>Dyadobacter</taxon>
    </lineage>
</organism>
<evidence type="ECO:0000313" key="5">
    <source>
        <dbReference type="Proteomes" id="UP000680038"/>
    </source>
</evidence>
<dbReference type="Proteomes" id="UP000680038">
    <property type="component" value="Unassembled WGS sequence"/>
</dbReference>
<feature type="domain" description="FecR protein" evidence="2">
    <location>
        <begin position="133"/>
        <end position="216"/>
    </location>
</feature>
<dbReference type="PANTHER" id="PTHR30273:SF2">
    <property type="entry name" value="PROTEIN FECR"/>
    <property type="match status" value="1"/>
</dbReference>
<evidence type="ECO:0000259" key="2">
    <source>
        <dbReference type="Pfam" id="PF04773"/>
    </source>
</evidence>
<dbReference type="GO" id="GO:0016989">
    <property type="term" value="F:sigma factor antagonist activity"/>
    <property type="evidence" value="ECO:0007669"/>
    <property type="project" value="TreeGrafter"/>
</dbReference>
<dbReference type="AlphaFoldDB" id="A0A916JBL3"/>
<keyword evidence="5" id="KW-1185">Reference proteome</keyword>
<dbReference type="PANTHER" id="PTHR30273">
    <property type="entry name" value="PERIPLASMIC SIGNAL SENSOR AND SIGMA FACTOR ACTIVATOR FECR-RELATED"/>
    <property type="match status" value="1"/>
</dbReference>
<evidence type="ECO:0000259" key="3">
    <source>
        <dbReference type="Pfam" id="PF16344"/>
    </source>
</evidence>
<dbReference type="EMBL" id="CAJRAF010000002">
    <property type="protein sequence ID" value="CAG5000309.1"/>
    <property type="molecule type" value="Genomic_DNA"/>
</dbReference>
<dbReference type="PIRSF" id="PIRSF018266">
    <property type="entry name" value="FecR"/>
    <property type="match status" value="1"/>
</dbReference>
<feature type="transmembrane region" description="Helical" evidence="1">
    <location>
        <begin position="72"/>
        <end position="92"/>
    </location>
</feature>
<keyword evidence="1" id="KW-0472">Membrane</keyword>
<dbReference type="Pfam" id="PF16344">
    <property type="entry name" value="FecR_C"/>
    <property type="match status" value="1"/>
</dbReference>
<dbReference type="InterPro" id="IPR012373">
    <property type="entry name" value="Ferrdict_sens_TM"/>
</dbReference>
<comment type="caution">
    <text evidence="4">The sequence shown here is derived from an EMBL/GenBank/DDBJ whole genome shotgun (WGS) entry which is preliminary data.</text>
</comment>
<protein>
    <recommendedName>
        <fullName evidence="6">FecR family protein</fullName>
    </recommendedName>
</protein>
<evidence type="ECO:0008006" key="6">
    <source>
        <dbReference type="Google" id="ProtNLM"/>
    </source>
</evidence>
<keyword evidence="1" id="KW-1133">Transmembrane helix</keyword>
<feature type="domain" description="Protein FecR C-terminal" evidence="3">
    <location>
        <begin position="268"/>
        <end position="333"/>
    </location>
</feature>
<reference evidence="4" key="1">
    <citation type="submission" date="2021-04" db="EMBL/GenBank/DDBJ databases">
        <authorList>
            <person name="Rodrigo-Torres L."/>
            <person name="Arahal R. D."/>
            <person name="Lucena T."/>
        </authorList>
    </citation>
    <scope>NUCLEOTIDE SEQUENCE</scope>
    <source>
        <strain evidence="4">CECT 9275</strain>
    </source>
</reference>
<evidence type="ECO:0000256" key="1">
    <source>
        <dbReference type="SAM" id="Phobius"/>
    </source>
</evidence>
<dbReference type="RefSeq" id="WP_215239073.1">
    <property type="nucleotide sequence ID" value="NZ_CAJRAF010000002.1"/>
</dbReference>
<accession>A0A916JBL3</accession>
<sequence length="343" mass="38450">MNQHEFDILLQKYLSGACDPDEEKKILEWTDLTLSNKNMPLGESELKMTETKIWKRIKASVLSAPSGFGKVGWQWLAVAATVIIISSLAIFYPGHLRQLNSGFIAKDISDDPGLTLVKDYVEIQNVSDHSKIVSLEDGSFVTLTGDSRLKYPKHFDKKVRQVELEGEAFFNIQKDSSRPFFVYTGELVTQVLGTSFNVKSYKDSKTIEVNVVTGRVSVYENTQKAPHNRNGVILRPNQKITFDKESKKLVPGLVEEPVMQNTQDKKLELIFEDAPLSEVLSVIQKAYGVEIVVEKPSLNDCIFLGDLTGLPLHTQLRLICKSVNASYELRGTVFFINGDGCTK</sequence>
<dbReference type="InterPro" id="IPR006860">
    <property type="entry name" value="FecR"/>
</dbReference>
<proteinExistence type="predicted"/>
<dbReference type="Gene3D" id="3.55.50.30">
    <property type="match status" value="1"/>
</dbReference>
<keyword evidence="1" id="KW-0812">Transmembrane</keyword>
<evidence type="ECO:0000313" key="4">
    <source>
        <dbReference type="EMBL" id="CAG5000309.1"/>
    </source>
</evidence>